<dbReference type="InterPro" id="IPR036986">
    <property type="entry name" value="S4_RNA-bd_sf"/>
</dbReference>
<dbReference type="SUPFAM" id="SSF55174">
    <property type="entry name" value="Alpha-L RNA-binding motif"/>
    <property type="match status" value="1"/>
</dbReference>
<dbReference type="Gene3D" id="3.40.50.150">
    <property type="entry name" value="Vaccinia Virus protein VP39"/>
    <property type="match status" value="1"/>
</dbReference>
<reference evidence="5" key="1">
    <citation type="journal article" date="2014" name="Int. J. Syst. Evol. Microbiol.">
        <title>Complete genome sequence of Corynebacterium casei LMG S-19264T (=DSM 44701T), isolated from a smear-ripened cheese.</title>
        <authorList>
            <consortium name="US DOE Joint Genome Institute (JGI-PGF)"/>
            <person name="Walter F."/>
            <person name="Albersmeier A."/>
            <person name="Kalinowski J."/>
            <person name="Ruckert C."/>
        </authorList>
    </citation>
    <scope>NUCLEOTIDE SEQUENCE</scope>
    <source>
        <strain evidence="5">CGMCC 1.15493</strain>
    </source>
</reference>
<sequence length="254" mass="26887">MAATEEQHLSRIRLDILVADRGLAASRARARDAILRGHVKVDGLTVTKPSLNVPPESEITLDDPAADYVSRAGLKLEAALDAFKIDVTGRTALDVGASTGGFTEVLLRRGAAHVVAIDVGHGQIHPRIEADERVTSIEGLNARDLEEENLEGRAFDVLVCDVSFISMKLALPPALELAEPGTDGIFLIKPQFEAGRLAIAKNGLLRDPESAPAVAADLCAWLNAQPGWTAGDPIPSPIDGGDGNHEFLMAGKKA</sequence>
<keyword evidence="6" id="KW-1185">Reference proteome</keyword>
<dbReference type="PIRSF" id="PIRSF005578">
    <property type="entry name" value="TlyA"/>
    <property type="match status" value="1"/>
</dbReference>
<dbReference type="PANTHER" id="PTHR32319:SF0">
    <property type="entry name" value="BACTERIAL HEMOLYSIN-LIKE PROTEIN"/>
    <property type="match status" value="1"/>
</dbReference>
<dbReference type="PANTHER" id="PTHR32319">
    <property type="entry name" value="BACTERIAL HEMOLYSIN-LIKE PROTEIN"/>
    <property type="match status" value="1"/>
</dbReference>
<evidence type="ECO:0000259" key="4">
    <source>
        <dbReference type="SMART" id="SM00363"/>
    </source>
</evidence>
<dbReference type="InterPro" id="IPR047048">
    <property type="entry name" value="TlyA"/>
</dbReference>
<dbReference type="NCBIfam" id="TIGR00478">
    <property type="entry name" value="tly"/>
    <property type="match status" value="1"/>
</dbReference>
<dbReference type="Proteomes" id="UP000613160">
    <property type="component" value="Unassembled WGS sequence"/>
</dbReference>
<protein>
    <submittedName>
        <fullName evidence="5">TlyA family rRNA (Cytidine-2'-O)-methyltransferase</fullName>
    </submittedName>
</protein>
<name>A0A916XTT3_9HYPH</name>
<evidence type="ECO:0000313" key="6">
    <source>
        <dbReference type="Proteomes" id="UP000613160"/>
    </source>
</evidence>
<dbReference type="Gene3D" id="3.10.290.10">
    <property type="entry name" value="RNA-binding S4 domain"/>
    <property type="match status" value="1"/>
</dbReference>
<dbReference type="Pfam" id="PF01728">
    <property type="entry name" value="FtsJ"/>
    <property type="match status" value="1"/>
</dbReference>
<dbReference type="SMART" id="SM00363">
    <property type="entry name" value="S4"/>
    <property type="match status" value="1"/>
</dbReference>
<dbReference type="InterPro" id="IPR004538">
    <property type="entry name" value="Hemolysin_A/TlyA"/>
</dbReference>
<dbReference type="RefSeq" id="WP_188849358.1">
    <property type="nucleotide sequence ID" value="NZ_BMJJ01000002.1"/>
</dbReference>
<evidence type="ECO:0000256" key="1">
    <source>
        <dbReference type="ARBA" id="ARBA00022884"/>
    </source>
</evidence>
<evidence type="ECO:0000256" key="2">
    <source>
        <dbReference type="ARBA" id="ARBA00029460"/>
    </source>
</evidence>
<dbReference type="PROSITE" id="PS50889">
    <property type="entry name" value="S4"/>
    <property type="match status" value="1"/>
</dbReference>
<dbReference type="CDD" id="cd02440">
    <property type="entry name" value="AdoMet_MTases"/>
    <property type="match status" value="1"/>
</dbReference>
<dbReference type="AlphaFoldDB" id="A0A916XTT3"/>
<evidence type="ECO:0000256" key="3">
    <source>
        <dbReference type="PROSITE-ProRule" id="PRU00182"/>
    </source>
</evidence>
<evidence type="ECO:0000313" key="5">
    <source>
        <dbReference type="EMBL" id="GGD08032.1"/>
    </source>
</evidence>
<dbReference type="SUPFAM" id="SSF53335">
    <property type="entry name" value="S-adenosyl-L-methionine-dependent methyltransferases"/>
    <property type="match status" value="1"/>
</dbReference>
<dbReference type="InterPro" id="IPR002942">
    <property type="entry name" value="S4_RNA-bd"/>
</dbReference>
<accession>A0A916XTT3</accession>
<comment type="caution">
    <text evidence="5">The sequence shown here is derived from an EMBL/GenBank/DDBJ whole genome shotgun (WGS) entry which is preliminary data.</text>
</comment>
<dbReference type="Pfam" id="PF01479">
    <property type="entry name" value="S4"/>
    <property type="match status" value="1"/>
</dbReference>
<dbReference type="EMBL" id="BMJJ01000002">
    <property type="protein sequence ID" value="GGD08032.1"/>
    <property type="molecule type" value="Genomic_DNA"/>
</dbReference>
<reference evidence="5" key="2">
    <citation type="submission" date="2020-09" db="EMBL/GenBank/DDBJ databases">
        <authorList>
            <person name="Sun Q."/>
            <person name="Zhou Y."/>
        </authorList>
    </citation>
    <scope>NUCLEOTIDE SEQUENCE</scope>
    <source>
        <strain evidence="5">CGMCC 1.15493</strain>
    </source>
</reference>
<dbReference type="CDD" id="cd00165">
    <property type="entry name" value="S4"/>
    <property type="match status" value="1"/>
</dbReference>
<proteinExistence type="inferred from homology"/>
<gene>
    <name evidence="5" type="ORF">GCM10011335_08630</name>
</gene>
<dbReference type="InterPro" id="IPR002877">
    <property type="entry name" value="RNA_MeTrfase_FtsJ_dom"/>
</dbReference>
<feature type="domain" description="RNA-binding S4" evidence="4">
    <location>
        <begin position="12"/>
        <end position="77"/>
    </location>
</feature>
<organism evidence="5 6">
    <name type="scientific">Aureimonas glaciei</name>
    <dbReference type="NCBI Taxonomy" id="1776957"/>
    <lineage>
        <taxon>Bacteria</taxon>
        <taxon>Pseudomonadati</taxon>
        <taxon>Pseudomonadota</taxon>
        <taxon>Alphaproteobacteria</taxon>
        <taxon>Hyphomicrobiales</taxon>
        <taxon>Aurantimonadaceae</taxon>
        <taxon>Aureimonas</taxon>
    </lineage>
</organism>
<comment type="similarity">
    <text evidence="2">Belongs to the TlyA family.</text>
</comment>
<dbReference type="GO" id="GO:0032259">
    <property type="term" value="P:methylation"/>
    <property type="evidence" value="ECO:0007669"/>
    <property type="project" value="InterPro"/>
</dbReference>
<keyword evidence="1 3" id="KW-0694">RNA-binding</keyword>
<dbReference type="InterPro" id="IPR029063">
    <property type="entry name" value="SAM-dependent_MTases_sf"/>
</dbReference>
<dbReference type="GO" id="GO:0003723">
    <property type="term" value="F:RNA binding"/>
    <property type="evidence" value="ECO:0007669"/>
    <property type="project" value="UniProtKB-KW"/>
</dbReference>
<dbReference type="GO" id="GO:0008168">
    <property type="term" value="F:methyltransferase activity"/>
    <property type="evidence" value="ECO:0007669"/>
    <property type="project" value="InterPro"/>
</dbReference>